<name>A0A5C5VRV9_9BACT</name>
<accession>A0A5C5VRV9</accession>
<dbReference type="InterPro" id="IPR036410">
    <property type="entry name" value="HSP_DnaJ_Cys-rich_dom_sf"/>
</dbReference>
<dbReference type="Gene3D" id="6.20.20.10">
    <property type="match status" value="1"/>
</dbReference>
<organism evidence="1 2">
    <name type="scientific">Botrimarina hoheduenensis</name>
    <dbReference type="NCBI Taxonomy" id="2528000"/>
    <lineage>
        <taxon>Bacteria</taxon>
        <taxon>Pseudomonadati</taxon>
        <taxon>Planctomycetota</taxon>
        <taxon>Planctomycetia</taxon>
        <taxon>Pirellulales</taxon>
        <taxon>Lacipirellulaceae</taxon>
        <taxon>Botrimarina</taxon>
    </lineage>
</organism>
<protein>
    <submittedName>
        <fullName evidence="1">Chaperone protein DnaJ</fullName>
    </submittedName>
</protein>
<dbReference type="Proteomes" id="UP000318995">
    <property type="component" value="Unassembled WGS sequence"/>
</dbReference>
<proteinExistence type="predicted"/>
<dbReference type="EMBL" id="SJPH01000009">
    <property type="protein sequence ID" value="TWT41384.1"/>
    <property type="molecule type" value="Genomic_DNA"/>
</dbReference>
<evidence type="ECO:0000313" key="1">
    <source>
        <dbReference type="EMBL" id="TWT41384.1"/>
    </source>
</evidence>
<evidence type="ECO:0000313" key="2">
    <source>
        <dbReference type="Proteomes" id="UP000318995"/>
    </source>
</evidence>
<reference evidence="1 2" key="1">
    <citation type="submission" date="2019-02" db="EMBL/GenBank/DDBJ databases">
        <title>Deep-cultivation of Planctomycetes and their phenomic and genomic characterization uncovers novel biology.</title>
        <authorList>
            <person name="Wiegand S."/>
            <person name="Jogler M."/>
            <person name="Boedeker C."/>
            <person name="Pinto D."/>
            <person name="Vollmers J."/>
            <person name="Rivas-Marin E."/>
            <person name="Kohn T."/>
            <person name="Peeters S.H."/>
            <person name="Heuer A."/>
            <person name="Rast P."/>
            <person name="Oberbeckmann S."/>
            <person name="Bunk B."/>
            <person name="Jeske O."/>
            <person name="Meyerdierks A."/>
            <person name="Storesund J.E."/>
            <person name="Kallscheuer N."/>
            <person name="Luecker S."/>
            <person name="Lage O.M."/>
            <person name="Pohl T."/>
            <person name="Merkel B.J."/>
            <person name="Hornburger P."/>
            <person name="Mueller R.-W."/>
            <person name="Bruemmer F."/>
            <person name="Labrenz M."/>
            <person name="Spormann A.M."/>
            <person name="Op Den Camp H."/>
            <person name="Overmann J."/>
            <person name="Amann R."/>
            <person name="Jetten M.S.M."/>
            <person name="Mascher T."/>
            <person name="Medema M.H."/>
            <person name="Devos D.P."/>
            <person name="Kaster A.-K."/>
            <person name="Ovreas L."/>
            <person name="Rohde M."/>
            <person name="Galperin M.Y."/>
            <person name="Jogler C."/>
        </authorList>
    </citation>
    <scope>NUCLEOTIDE SEQUENCE [LARGE SCALE GENOMIC DNA]</scope>
    <source>
        <strain evidence="1 2">Pla111</strain>
    </source>
</reference>
<dbReference type="SUPFAM" id="SSF57938">
    <property type="entry name" value="DnaJ/Hsp40 cysteine-rich domain"/>
    <property type="match status" value="1"/>
</dbReference>
<gene>
    <name evidence="1" type="primary">dnaJ_2</name>
    <name evidence="1" type="ORF">Pla111_30980</name>
</gene>
<dbReference type="AlphaFoldDB" id="A0A5C5VRV9"/>
<sequence>MESKQETCLHCGGSGQIPSWRLGTLFGIPQTTQTCPRCHGTGKK</sequence>
<keyword evidence="2" id="KW-1185">Reference proteome</keyword>
<comment type="caution">
    <text evidence="1">The sequence shown here is derived from an EMBL/GenBank/DDBJ whole genome shotgun (WGS) entry which is preliminary data.</text>
</comment>